<dbReference type="PROSITE" id="PS50977">
    <property type="entry name" value="HTH_TETR_2"/>
    <property type="match status" value="1"/>
</dbReference>
<organism evidence="6 7">
    <name type="scientific">Lacisediminihabitans changchengi</name>
    <dbReference type="NCBI Taxonomy" id="2787634"/>
    <lineage>
        <taxon>Bacteria</taxon>
        <taxon>Bacillati</taxon>
        <taxon>Actinomycetota</taxon>
        <taxon>Actinomycetes</taxon>
        <taxon>Micrococcales</taxon>
        <taxon>Microbacteriaceae</taxon>
        <taxon>Lacisediminihabitans</taxon>
    </lineage>
</organism>
<dbReference type="GO" id="GO:0003700">
    <property type="term" value="F:DNA-binding transcription factor activity"/>
    <property type="evidence" value="ECO:0007669"/>
    <property type="project" value="TreeGrafter"/>
</dbReference>
<evidence type="ECO:0000256" key="4">
    <source>
        <dbReference type="PROSITE-ProRule" id="PRU00335"/>
    </source>
</evidence>
<evidence type="ECO:0000256" key="3">
    <source>
        <dbReference type="ARBA" id="ARBA00023163"/>
    </source>
</evidence>
<dbReference type="Pfam" id="PF00440">
    <property type="entry name" value="TetR_N"/>
    <property type="match status" value="1"/>
</dbReference>
<proteinExistence type="predicted"/>
<dbReference type="SUPFAM" id="SSF46689">
    <property type="entry name" value="Homeodomain-like"/>
    <property type="match status" value="1"/>
</dbReference>
<feature type="domain" description="HTH tetR-type" evidence="5">
    <location>
        <begin position="11"/>
        <end position="71"/>
    </location>
</feature>
<dbReference type="InterPro" id="IPR050109">
    <property type="entry name" value="HTH-type_TetR-like_transc_reg"/>
</dbReference>
<sequence length="191" mass="20493">MSSRSAGRPRTSSRALIEDAAAELFLENTYGATTIDQIAQRAGVSRNTFFNYFGAKSDLLWVELDAAIDRLEVELRAVAPDAAALPALRATILAAVADIGVERVPLALTQEDVMGTREETRSSGLTRYARRADVIASFLGRQQGLPDDDLAVLAKAHAVSGAISAAWTVWARAGVRRHPLSEYVAQALDAV</sequence>
<dbReference type="PANTHER" id="PTHR30055:SF234">
    <property type="entry name" value="HTH-TYPE TRANSCRIPTIONAL REGULATOR BETI"/>
    <property type="match status" value="1"/>
</dbReference>
<protein>
    <submittedName>
        <fullName evidence="6">TetR family transcriptional regulator</fullName>
    </submittedName>
</protein>
<feature type="DNA-binding region" description="H-T-H motif" evidence="4">
    <location>
        <begin position="34"/>
        <end position="53"/>
    </location>
</feature>
<dbReference type="InterPro" id="IPR001647">
    <property type="entry name" value="HTH_TetR"/>
</dbReference>
<name>A0A934W3H2_9MICO</name>
<dbReference type="RefSeq" id="WP_200554828.1">
    <property type="nucleotide sequence ID" value="NZ_JAEPES010000001.1"/>
</dbReference>
<evidence type="ECO:0000256" key="2">
    <source>
        <dbReference type="ARBA" id="ARBA00023125"/>
    </source>
</evidence>
<evidence type="ECO:0000313" key="6">
    <source>
        <dbReference type="EMBL" id="MBK4346500.1"/>
    </source>
</evidence>
<dbReference type="PRINTS" id="PR00455">
    <property type="entry name" value="HTHTETR"/>
</dbReference>
<keyword evidence="1" id="KW-0805">Transcription regulation</keyword>
<evidence type="ECO:0000256" key="1">
    <source>
        <dbReference type="ARBA" id="ARBA00023015"/>
    </source>
</evidence>
<keyword evidence="3" id="KW-0804">Transcription</keyword>
<keyword evidence="7" id="KW-1185">Reference proteome</keyword>
<dbReference type="AlphaFoldDB" id="A0A934W3H2"/>
<dbReference type="InterPro" id="IPR009057">
    <property type="entry name" value="Homeodomain-like_sf"/>
</dbReference>
<comment type="caution">
    <text evidence="6">The sequence shown here is derived from an EMBL/GenBank/DDBJ whole genome shotgun (WGS) entry which is preliminary data.</text>
</comment>
<dbReference type="Proteomes" id="UP000636458">
    <property type="component" value="Unassembled WGS sequence"/>
</dbReference>
<reference evidence="6" key="1">
    <citation type="submission" date="2021-01" db="EMBL/GenBank/DDBJ databases">
        <title>Lacisediminihabitans sp. nov. strain G11-30, isolated from Antarctic Soil.</title>
        <authorList>
            <person name="Li J."/>
        </authorList>
    </citation>
    <scope>NUCLEOTIDE SEQUENCE</scope>
    <source>
        <strain evidence="6">G11-30</strain>
    </source>
</reference>
<dbReference type="PANTHER" id="PTHR30055">
    <property type="entry name" value="HTH-TYPE TRANSCRIPTIONAL REGULATOR RUTR"/>
    <property type="match status" value="1"/>
</dbReference>
<dbReference type="GO" id="GO:0000976">
    <property type="term" value="F:transcription cis-regulatory region binding"/>
    <property type="evidence" value="ECO:0007669"/>
    <property type="project" value="TreeGrafter"/>
</dbReference>
<dbReference type="Pfam" id="PF17754">
    <property type="entry name" value="TetR_C_14"/>
    <property type="match status" value="1"/>
</dbReference>
<dbReference type="InterPro" id="IPR041347">
    <property type="entry name" value="MftR_C"/>
</dbReference>
<keyword evidence="2 4" id="KW-0238">DNA-binding</keyword>
<dbReference type="Gene3D" id="1.10.357.10">
    <property type="entry name" value="Tetracycline Repressor, domain 2"/>
    <property type="match status" value="1"/>
</dbReference>
<evidence type="ECO:0000259" key="5">
    <source>
        <dbReference type="PROSITE" id="PS50977"/>
    </source>
</evidence>
<dbReference type="Gene3D" id="1.10.10.60">
    <property type="entry name" value="Homeodomain-like"/>
    <property type="match status" value="1"/>
</dbReference>
<evidence type="ECO:0000313" key="7">
    <source>
        <dbReference type="Proteomes" id="UP000636458"/>
    </source>
</evidence>
<accession>A0A934W3H2</accession>
<gene>
    <name evidence="6" type="ORF">IV501_02525</name>
</gene>
<dbReference type="EMBL" id="JAEPES010000001">
    <property type="protein sequence ID" value="MBK4346500.1"/>
    <property type="molecule type" value="Genomic_DNA"/>
</dbReference>